<keyword evidence="3" id="KW-1185">Reference proteome</keyword>
<gene>
    <name evidence="2" type="ORF">CPLU01_12716</name>
</gene>
<dbReference type="AlphaFoldDB" id="A0A8H6JWU1"/>
<accession>A0A8H6JWU1</accession>
<evidence type="ECO:0000313" key="2">
    <source>
        <dbReference type="EMBL" id="KAF6820627.1"/>
    </source>
</evidence>
<reference evidence="2" key="1">
    <citation type="journal article" date="2020" name="Phytopathology">
        <title>Genome Sequence Resources of Colletotrichum truncatum, C. plurivorum, C. musicola, and C. sojae: Four Species Pathogenic to Soybean (Glycine max).</title>
        <authorList>
            <person name="Rogerio F."/>
            <person name="Boufleur T.R."/>
            <person name="Ciampi-Guillardi M."/>
            <person name="Sukno S.A."/>
            <person name="Thon M.R."/>
            <person name="Massola Junior N.S."/>
            <person name="Baroncelli R."/>
        </authorList>
    </citation>
    <scope>NUCLEOTIDE SEQUENCE</scope>
    <source>
        <strain evidence="2">LFN00145</strain>
    </source>
</reference>
<organism evidence="2 3">
    <name type="scientific">Colletotrichum plurivorum</name>
    <dbReference type="NCBI Taxonomy" id="2175906"/>
    <lineage>
        <taxon>Eukaryota</taxon>
        <taxon>Fungi</taxon>
        <taxon>Dikarya</taxon>
        <taxon>Ascomycota</taxon>
        <taxon>Pezizomycotina</taxon>
        <taxon>Sordariomycetes</taxon>
        <taxon>Hypocreomycetidae</taxon>
        <taxon>Glomerellales</taxon>
        <taxon>Glomerellaceae</taxon>
        <taxon>Colletotrichum</taxon>
        <taxon>Colletotrichum orchidearum species complex</taxon>
    </lineage>
</organism>
<dbReference type="Proteomes" id="UP000654918">
    <property type="component" value="Unassembled WGS sequence"/>
</dbReference>
<evidence type="ECO:0000256" key="1">
    <source>
        <dbReference type="SAM" id="MobiDB-lite"/>
    </source>
</evidence>
<dbReference type="EMBL" id="WIGO01000269">
    <property type="protein sequence ID" value="KAF6820627.1"/>
    <property type="molecule type" value="Genomic_DNA"/>
</dbReference>
<proteinExistence type="predicted"/>
<evidence type="ECO:0000313" key="3">
    <source>
        <dbReference type="Proteomes" id="UP000654918"/>
    </source>
</evidence>
<name>A0A8H6JWU1_9PEZI</name>
<feature type="region of interest" description="Disordered" evidence="1">
    <location>
        <begin position="422"/>
        <end position="481"/>
    </location>
</feature>
<sequence>MRVIETHFSPTVVAYARETIHQWNESEQSSISRVVDGYALRLDLVPIDVRARAPKSVDELIWAIGPIFNASTTTVRIAANIRGFNAIAGVQCSQVFLGHKTIDGWIMHIIEQLFIGVESLAVSDRTTMTQSSSAAGSMGPSSSMATTIDTPFDGAGDMFDVPDEKSIEQINLRGRTIVEGWTSNPATTRLSCLGRGQHLGHDPANLGPMWTPNTPGANYVYHGTASHYRFPGWIPMFNKTPFKALLPFPNPNQMSPMSIPGVFTAFSPLRAFLWSAFKDHLCSMTPSAEELGHMQQPWICDGQTYHGLVLFQFYGTQPSPDGLTNYTIPVGKEKAWGDLSSGGLTQGIATDDAWEHYTSIHGQGKGDWPDLLHGLEYEPQRSQLAPFRTNMWRTLWKGGKATVHLNSQHAATFAIHFDLSEAVRPPKPGPQADNTQKPKDDGDDGHGKGGKDKKGGMRKRLSKRVPTFFDAMRPSSQGSAR</sequence>
<feature type="compositionally biased region" description="Basic and acidic residues" evidence="1">
    <location>
        <begin position="436"/>
        <end position="455"/>
    </location>
</feature>
<protein>
    <submittedName>
        <fullName evidence="2">Uncharacterized protein</fullName>
    </submittedName>
</protein>
<comment type="caution">
    <text evidence="2">The sequence shown here is derived from an EMBL/GenBank/DDBJ whole genome shotgun (WGS) entry which is preliminary data.</text>
</comment>